<dbReference type="PANTHER" id="PTHR43201">
    <property type="entry name" value="ACYL-COA SYNTHETASE"/>
    <property type="match status" value="1"/>
</dbReference>
<dbReference type="EMBL" id="LT906453">
    <property type="protein sequence ID" value="SNV25132.1"/>
    <property type="molecule type" value="Genomic_DNA"/>
</dbReference>
<evidence type="ECO:0000259" key="2">
    <source>
        <dbReference type="Pfam" id="PF00501"/>
    </source>
</evidence>
<dbReference type="AlphaFoldDB" id="A0A239VSM3"/>
<evidence type="ECO:0000313" key="3">
    <source>
        <dbReference type="EMBL" id="SNV25132.1"/>
    </source>
</evidence>
<keyword evidence="3" id="KW-0436">Ligase</keyword>
<dbReference type="Pfam" id="PF00501">
    <property type="entry name" value="AMP-binding"/>
    <property type="match status" value="1"/>
</dbReference>
<keyword evidence="4" id="KW-1185">Reference proteome</keyword>
<dbReference type="GO" id="GO:0006631">
    <property type="term" value="P:fatty acid metabolic process"/>
    <property type="evidence" value="ECO:0007669"/>
    <property type="project" value="TreeGrafter"/>
</dbReference>
<dbReference type="STRING" id="1121387.GCA_000429885_00556"/>
<proteinExistence type="inferred from homology"/>
<comment type="similarity">
    <text evidence="1">Belongs to the ATP-dependent AMP-binding enzyme family.</text>
</comment>
<dbReference type="InterPro" id="IPR000873">
    <property type="entry name" value="AMP-dep_synth/lig_dom"/>
</dbReference>
<dbReference type="Proteomes" id="UP000242637">
    <property type="component" value="Chromosome 1"/>
</dbReference>
<dbReference type="SUPFAM" id="SSF56801">
    <property type="entry name" value="Acetyl-CoA synthetase-like"/>
    <property type="match status" value="1"/>
</dbReference>
<evidence type="ECO:0000256" key="1">
    <source>
        <dbReference type="ARBA" id="ARBA00006432"/>
    </source>
</evidence>
<sequence>MGFMREDASVLVRHTETEVSVALSNYAREFTAGGSVLVRPIEAYEGLERVMDCLREQSRNPLFVTDLSSHQQRLDSVVGSTGEGEQALPPLESLVAFHTSGSTGSPSCVVYKKETLIEHARVIASSLDLSDSQIYVALPPPRFAYGLSIVDSHLVSGVPVTFADAVWGLPGLSAAVTQADAEVPDQVRDIAIYALPQHMPLLLSADVDPQRVTRIFVAGGRISATSVARLAERFPRLRLTNMYGQAEMGPRISVWDGDPADFIEGMVGSALPGVSMRVAFKEHEDADEVGRLVVASKFAMDRVLRAPYTSVAAGPGAEEVVTSDVAVVAADGSVRHAGRADSVLNVAGTKVDLRRVSEIVAAAAQPLVLKIRSRPGTVSGDDIPVVEIVPGPETPERAGPIRRALHSEFGKLAGLFDIRFVRELTLKESGK</sequence>
<dbReference type="EC" id="6.1.1.13" evidence="3"/>
<protein>
    <submittedName>
        <fullName evidence="3">D-alanine--poly(Phosphoribitol) ligase subunit 1</fullName>
        <ecNumber evidence="3">6.1.1.13</ecNumber>
    </submittedName>
</protein>
<feature type="domain" description="AMP-dependent synthetase/ligase" evidence="2">
    <location>
        <begin position="76"/>
        <end position="300"/>
    </location>
</feature>
<dbReference type="OrthoDB" id="8445630at2"/>
<dbReference type="PANTHER" id="PTHR43201:SF8">
    <property type="entry name" value="ACYL-COA SYNTHETASE FAMILY MEMBER 3"/>
    <property type="match status" value="1"/>
</dbReference>
<dbReference type="KEGG" id="dco:SAMEA4475696_2189"/>
<dbReference type="Gene3D" id="3.40.50.12780">
    <property type="entry name" value="N-terminal domain of ligase-like"/>
    <property type="match status" value="1"/>
</dbReference>
<evidence type="ECO:0000313" key="4">
    <source>
        <dbReference type="Proteomes" id="UP000242637"/>
    </source>
</evidence>
<gene>
    <name evidence="3" type="primary">dltA</name>
    <name evidence="3" type="ORF">SAMEA4475696_02189</name>
</gene>
<accession>A0A239VSM3</accession>
<name>A0A239VSM3_9MICO</name>
<reference evidence="3 4" key="1">
    <citation type="submission" date="2017-06" db="EMBL/GenBank/DDBJ databases">
        <authorList>
            <consortium name="Pathogen Informatics"/>
        </authorList>
    </citation>
    <scope>NUCLEOTIDE SEQUENCE [LARGE SCALE GENOMIC DNA]</scope>
    <source>
        <strain evidence="3 4">NCTC13039</strain>
    </source>
</reference>
<dbReference type="InterPro" id="IPR042099">
    <property type="entry name" value="ANL_N_sf"/>
</dbReference>
<organism evidence="3 4">
    <name type="scientific">Dermatophilus congolensis</name>
    <dbReference type="NCBI Taxonomy" id="1863"/>
    <lineage>
        <taxon>Bacteria</taxon>
        <taxon>Bacillati</taxon>
        <taxon>Actinomycetota</taxon>
        <taxon>Actinomycetes</taxon>
        <taxon>Micrococcales</taxon>
        <taxon>Dermatophilaceae</taxon>
        <taxon>Dermatophilus</taxon>
    </lineage>
</organism>
<dbReference type="GO" id="GO:0031956">
    <property type="term" value="F:medium-chain fatty acid-CoA ligase activity"/>
    <property type="evidence" value="ECO:0007669"/>
    <property type="project" value="TreeGrafter"/>
</dbReference>